<accession>A0A1Y1UPA3</accession>
<feature type="compositionally biased region" description="Low complexity" evidence="1">
    <location>
        <begin position="64"/>
        <end position="76"/>
    </location>
</feature>
<dbReference type="GeneID" id="33556784"/>
<dbReference type="Proteomes" id="UP000193218">
    <property type="component" value="Unassembled WGS sequence"/>
</dbReference>
<reference evidence="2 3" key="1">
    <citation type="submission" date="2017-03" db="EMBL/GenBank/DDBJ databases">
        <title>Widespread Adenine N6-methylation of Active Genes in Fungi.</title>
        <authorList>
            <consortium name="DOE Joint Genome Institute"/>
            <person name="Mondo S.J."/>
            <person name="Dannebaum R.O."/>
            <person name="Kuo R.C."/>
            <person name="Louie K.B."/>
            <person name="Bewick A.J."/>
            <person name="Labutti K."/>
            <person name="Haridas S."/>
            <person name="Kuo A."/>
            <person name="Salamov A."/>
            <person name="Ahrendt S.R."/>
            <person name="Lau R."/>
            <person name="Bowen B.P."/>
            <person name="Lipzen A."/>
            <person name="Sullivan W."/>
            <person name="Andreopoulos W.B."/>
            <person name="Clum A."/>
            <person name="Lindquist E."/>
            <person name="Daum C."/>
            <person name="Northen T.R."/>
            <person name="Ramamoorthy G."/>
            <person name="Schmitz R.J."/>
            <person name="Gryganskyi A."/>
            <person name="Culley D."/>
            <person name="Magnuson J."/>
            <person name="James T.Y."/>
            <person name="O'Malley M.A."/>
            <person name="Stajich J.E."/>
            <person name="Spatafora J.W."/>
            <person name="Visel A."/>
            <person name="Grigoriev I.V."/>
        </authorList>
    </citation>
    <scope>NUCLEOTIDE SEQUENCE [LARGE SCALE GENOMIC DNA]</scope>
    <source>
        <strain evidence="2 3">NRRL Y-17943</strain>
    </source>
</reference>
<feature type="region of interest" description="Disordered" evidence="1">
    <location>
        <begin position="1"/>
        <end position="86"/>
    </location>
</feature>
<gene>
    <name evidence="2" type="ORF">BD324DRAFT_617972</name>
</gene>
<dbReference type="EMBL" id="NBSH01000003">
    <property type="protein sequence ID" value="ORX38955.1"/>
    <property type="molecule type" value="Genomic_DNA"/>
</dbReference>
<dbReference type="SUPFAM" id="SSF49879">
    <property type="entry name" value="SMAD/FHA domain"/>
    <property type="match status" value="1"/>
</dbReference>
<feature type="compositionally biased region" description="Low complexity" evidence="1">
    <location>
        <begin position="231"/>
        <end position="257"/>
    </location>
</feature>
<protein>
    <recommendedName>
        <fullName evidence="4">FHA domain-containing protein</fullName>
    </recommendedName>
</protein>
<evidence type="ECO:0000313" key="3">
    <source>
        <dbReference type="Proteomes" id="UP000193218"/>
    </source>
</evidence>
<dbReference type="STRING" id="4999.A0A1Y1UPA3"/>
<feature type="region of interest" description="Disordered" evidence="1">
    <location>
        <begin position="228"/>
        <end position="259"/>
    </location>
</feature>
<evidence type="ECO:0000256" key="1">
    <source>
        <dbReference type="SAM" id="MobiDB-lite"/>
    </source>
</evidence>
<comment type="caution">
    <text evidence="2">The sequence shown here is derived from an EMBL/GenBank/DDBJ whole genome shotgun (WGS) entry which is preliminary data.</text>
</comment>
<dbReference type="RefSeq" id="XP_021872818.1">
    <property type="nucleotide sequence ID" value="XM_022014976.1"/>
</dbReference>
<evidence type="ECO:0000313" key="2">
    <source>
        <dbReference type="EMBL" id="ORX38955.1"/>
    </source>
</evidence>
<keyword evidence="3" id="KW-1185">Reference proteome</keyword>
<name>A0A1Y1UPA3_9TREE</name>
<dbReference type="OrthoDB" id="5348546at2759"/>
<evidence type="ECO:0008006" key="4">
    <source>
        <dbReference type="Google" id="ProtNLM"/>
    </source>
</evidence>
<dbReference type="InterPro" id="IPR008984">
    <property type="entry name" value="SMAD_FHA_dom_sf"/>
</dbReference>
<dbReference type="InParanoid" id="A0A1Y1UPA3"/>
<sequence>MSSIVAGPGPETPLPLSPLKQLPTMAPSPSVKRHNDPFLDSASKRSKLSSTPLKMPAIPTRALTPSTSTAAYSSSPRRLDSSPTAANVQPIKHVRIKDIAMEPVTVTPGMAIVFGRHRHTHDANRTTELRSTVPPHLRHLVSDIDSPATVVYLPRFARHASRVHAVVEYLEDNDVLRVVVVGQNGLRLSDGHRILPGQRFDLHREDELEISFYGAAVHLGFPHETRERLFSPESEASSPQSSLPPSSPPLRRGSSPLSEDEISTAAMVLESKPSVSPRIGGPDIDSTLPLPAGTDLPALLASTVVFSGSSKLSLPDLVKHMLESQPSLREQGSESQWEHWCSGVLDKNAMFGKVQRHGKDASGRPLLPHYFYNPDLDTDLSRAKELGGLVRPLRTVQRAGGKAIDWRPVGGGRRR</sequence>
<dbReference type="AlphaFoldDB" id="A0A1Y1UPA3"/>
<proteinExistence type="predicted"/>
<organism evidence="2 3">
    <name type="scientific">Kockovaella imperatae</name>
    <dbReference type="NCBI Taxonomy" id="4999"/>
    <lineage>
        <taxon>Eukaryota</taxon>
        <taxon>Fungi</taxon>
        <taxon>Dikarya</taxon>
        <taxon>Basidiomycota</taxon>
        <taxon>Agaricomycotina</taxon>
        <taxon>Tremellomycetes</taxon>
        <taxon>Tremellales</taxon>
        <taxon>Cuniculitremaceae</taxon>
        <taxon>Kockovaella</taxon>
    </lineage>
</organism>